<comment type="caution">
    <text evidence="3">The sequence shown here is derived from an EMBL/GenBank/DDBJ whole genome shotgun (WGS) entry which is preliminary data.</text>
</comment>
<name>A0ABT8CGW4_9VIBR</name>
<feature type="domain" description="HDOD" evidence="2">
    <location>
        <begin position="200"/>
        <end position="387"/>
    </location>
</feature>
<dbReference type="Pfam" id="PF00563">
    <property type="entry name" value="EAL"/>
    <property type="match status" value="1"/>
</dbReference>
<dbReference type="InterPro" id="IPR001633">
    <property type="entry name" value="EAL_dom"/>
</dbReference>
<gene>
    <name evidence="3" type="ORF">QWY96_06985</name>
</gene>
<dbReference type="Proteomes" id="UP001223712">
    <property type="component" value="Unassembled WGS sequence"/>
</dbReference>
<evidence type="ECO:0000313" key="3">
    <source>
        <dbReference type="EMBL" id="MDN3700698.1"/>
    </source>
</evidence>
<evidence type="ECO:0000259" key="1">
    <source>
        <dbReference type="PROSITE" id="PS50883"/>
    </source>
</evidence>
<dbReference type="InterPro" id="IPR052340">
    <property type="entry name" value="RNase_Y/CdgJ"/>
</dbReference>
<dbReference type="InterPro" id="IPR035919">
    <property type="entry name" value="EAL_sf"/>
</dbReference>
<dbReference type="EMBL" id="JAUFQY010000001">
    <property type="protein sequence ID" value="MDN3700698.1"/>
    <property type="molecule type" value="Genomic_DNA"/>
</dbReference>
<dbReference type="PROSITE" id="PS50883">
    <property type="entry name" value="EAL"/>
    <property type="match status" value="1"/>
</dbReference>
<organism evidence="3 4">
    <name type="scientific">Vibrio artabrorum</name>
    <dbReference type="NCBI Taxonomy" id="446374"/>
    <lineage>
        <taxon>Bacteria</taxon>
        <taxon>Pseudomonadati</taxon>
        <taxon>Pseudomonadota</taxon>
        <taxon>Gammaproteobacteria</taxon>
        <taxon>Vibrionales</taxon>
        <taxon>Vibrionaceae</taxon>
        <taxon>Vibrio</taxon>
    </lineage>
</organism>
<dbReference type="PROSITE" id="PS51833">
    <property type="entry name" value="HDOD"/>
    <property type="match status" value="1"/>
</dbReference>
<dbReference type="InterPro" id="IPR014408">
    <property type="entry name" value="dGMP_Pdiesterase_EAL/HD-GYP"/>
</dbReference>
<proteinExistence type="predicted"/>
<dbReference type="PANTHER" id="PTHR33525">
    <property type="match status" value="1"/>
</dbReference>
<dbReference type="SUPFAM" id="SSF109604">
    <property type="entry name" value="HD-domain/PDEase-like"/>
    <property type="match status" value="1"/>
</dbReference>
<dbReference type="Gene3D" id="3.20.20.450">
    <property type="entry name" value="EAL domain"/>
    <property type="match status" value="1"/>
</dbReference>
<dbReference type="PIRSF" id="PIRSF003180">
    <property type="entry name" value="DiGMPpdiest_YuxH"/>
    <property type="match status" value="1"/>
</dbReference>
<keyword evidence="4" id="KW-1185">Reference proteome</keyword>
<dbReference type="Gene3D" id="1.10.3210.10">
    <property type="entry name" value="Hypothetical protein af1432"/>
    <property type="match status" value="1"/>
</dbReference>
<dbReference type="RefSeq" id="WP_261838391.1">
    <property type="nucleotide sequence ID" value="NZ_AP025458.1"/>
</dbReference>
<accession>A0ABT8CGW4</accession>
<reference evidence="4" key="1">
    <citation type="journal article" date="2019" name="Int. J. Syst. Evol. Microbiol.">
        <title>The Global Catalogue of Microorganisms (GCM) 10K type strain sequencing project: providing services to taxonomists for standard genome sequencing and annotation.</title>
        <authorList>
            <consortium name="The Broad Institute Genomics Platform"/>
            <consortium name="The Broad Institute Genome Sequencing Center for Infectious Disease"/>
            <person name="Wu L."/>
            <person name="Ma J."/>
        </authorList>
    </citation>
    <scope>NUCLEOTIDE SEQUENCE [LARGE SCALE GENOMIC DNA]</scope>
    <source>
        <strain evidence="4">CECT 7226</strain>
    </source>
</reference>
<evidence type="ECO:0000313" key="4">
    <source>
        <dbReference type="Proteomes" id="UP001223712"/>
    </source>
</evidence>
<dbReference type="Pfam" id="PF08668">
    <property type="entry name" value="HDOD"/>
    <property type="match status" value="1"/>
</dbReference>
<sequence length="406" mass="46990">MKATYVARQPILNRRKNTLGYELLFRDGEKNAYPAHIESNRATYRLIAENFLSVGLNPLIPSSRCFINFPYQSLIRRLPLSLPRDKVVIEILETCKPTDDLFEAIKELYRAGYLIALDDFIAKPEWDRFFRYTHIIKLDIMQMGLDEACDLVKAYQGKKLHFLAERIETEQQFQQAKKAGFKFFQGYFFSKPEVIKTKYVSPEQVIAMELFQEVCKLEVDFQRVERIIAKDATLSYKLLRFVNAITPRLEVAISSFHQALVYLGQEKLKMFVSLVVASYVSDKKPKELYGLSLQRAQFCLRMSRYKAFTAHAEQSFMIGLFSLLDALFDLSLEKLLDELPLCNSIKGALLRREGPYGILLALEESFEHADWQQIGEHCADLGLDVELVNSELMEARRWSDTVLNQV</sequence>
<dbReference type="PANTHER" id="PTHR33525:SF4">
    <property type="entry name" value="CYCLIC DI-GMP PHOSPHODIESTERASE CDGJ"/>
    <property type="match status" value="1"/>
</dbReference>
<dbReference type="InterPro" id="IPR013976">
    <property type="entry name" value="HDOD"/>
</dbReference>
<protein>
    <submittedName>
        <fullName evidence="3">EAL domain-containing protein</fullName>
    </submittedName>
</protein>
<feature type="domain" description="EAL" evidence="1">
    <location>
        <begin position="1"/>
        <end position="206"/>
    </location>
</feature>
<dbReference type="SUPFAM" id="SSF141868">
    <property type="entry name" value="EAL domain-like"/>
    <property type="match status" value="1"/>
</dbReference>
<evidence type="ECO:0000259" key="2">
    <source>
        <dbReference type="PROSITE" id="PS51833"/>
    </source>
</evidence>